<dbReference type="Gene3D" id="1.10.101.10">
    <property type="entry name" value="PGBD-like superfamily/PGBD"/>
    <property type="match status" value="1"/>
</dbReference>
<evidence type="ECO:0000259" key="1">
    <source>
        <dbReference type="Pfam" id="PF01471"/>
    </source>
</evidence>
<feature type="domain" description="Peptidoglycan binding-like" evidence="1">
    <location>
        <begin position="71"/>
        <end position="128"/>
    </location>
</feature>
<protein>
    <submittedName>
        <fullName evidence="2">Peptidoglycan-binding protein</fullName>
    </submittedName>
</protein>
<dbReference type="RefSeq" id="WP_205373785.1">
    <property type="nucleotide sequence ID" value="NZ_JAFEJA010000001.1"/>
</dbReference>
<accession>A0ABS2US36</accession>
<dbReference type="InterPro" id="IPR036365">
    <property type="entry name" value="PGBD-like_sf"/>
</dbReference>
<dbReference type="SUPFAM" id="SSF47090">
    <property type="entry name" value="PGBD-like"/>
    <property type="match status" value="1"/>
</dbReference>
<proteinExistence type="predicted"/>
<name>A0ABS2US36_9ACTN</name>
<dbReference type="InterPro" id="IPR036366">
    <property type="entry name" value="PGBDSf"/>
</dbReference>
<organism evidence="2 3">
    <name type="scientific">Streptomyces zhihengii</name>
    <dbReference type="NCBI Taxonomy" id="1818004"/>
    <lineage>
        <taxon>Bacteria</taxon>
        <taxon>Bacillati</taxon>
        <taxon>Actinomycetota</taxon>
        <taxon>Actinomycetes</taxon>
        <taxon>Kitasatosporales</taxon>
        <taxon>Streptomycetaceae</taxon>
        <taxon>Streptomyces</taxon>
    </lineage>
</organism>
<dbReference type="Proteomes" id="UP000664109">
    <property type="component" value="Unassembled WGS sequence"/>
</dbReference>
<gene>
    <name evidence="2" type="ORF">JE024_13225</name>
</gene>
<dbReference type="EMBL" id="JAFEJA010000001">
    <property type="protein sequence ID" value="MBM9619677.1"/>
    <property type="molecule type" value="Genomic_DNA"/>
</dbReference>
<evidence type="ECO:0000313" key="2">
    <source>
        <dbReference type="EMBL" id="MBM9619677.1"/>
    </source>
</evidence>
<reference evidence="2 3" key="1">
    <citation type="journal article" date="2016" name="Arch. Microbiol.">
        <title>Streptomyces zhihengii sp. nov., isolated from rhizospheric soil of Psammosilene tunicoides.</title>
        <authorList>
            <person name="Huang M.J."/>
            <person name="Fei J.J."/>
            <person name="Salam N."/>
            <person name="Kim C.J."/>
            <person name="Hozzein W.N."/>
            <person name="Xiao M."/>
            <person name="Huang H.Q."/>
            <person name="Li W.J."/>
        </authorList>
    </citation>
    <scope>NUCLEOTIDE SEQUENCE [LARGE SCALE GENOMIC DNA]</scope>
    <source>
        <strain evidence="2 3">YIM T102</strain>
    </source>
</reference>
<dbReference type="Pfam" id="PF01471">
    <property type="entry name" value="PG_binding_1"/>
    <property type="match status" value="1"/>
</dbReference>
<evidence type="ECO:0000313" key="3">
    <source>
        <dbReference type="Proteomes" id="UP000664109"/>
    </source>
</evidence>
<keyword evidence="3" id="KW-1185">Reference proteome</keyword>
<comment type="caution">
    <text evidence="2">The sequence shown here is derived from an EMBL/GenBank/DDBJ whole genome shotgun (WGS) entry which is preliminary data.</text>
</comment>
<sequence length="136" mass="14287">MLDVMAYRRIVGIGIAALVVLSGSVISNVGTAHAATYSCHIHIDDRGYVSAGHYVGTTVQPSSTSVTEAGKEAQCLLKYYGHNPGTVDGIFGSNSQTAAKKAQRIANDKCDAGLAVDGKVGPKTWPALRFEYCVTP</sequence>
<dbReference type="InterPro" id="IPR002477">
    <property type="entry name" value="Peptidoglycan-bd-like"/>
</dbReference>